<feature type="region of interest" description="Disordered" evidence="1">
    <location>
        <begin position="55"/>
        <end position="74"/>
    </location>
</feature>
<evidence type="ECO:0008006" key="4">
    <source>
        <dbReference type="Google" id="ProtNLM"/>
    </source>
</evidence>
<organism evidence="2 3">
    <name type="scientific">Halosegnis marinus</name>
    <dbReference type="NCBI Taxonomy" id="3034023"/>
    <lineage>
        <taxon>Archaea</taxon>
        <taxon>Methanobacteriati</taxon>
        <taxon>Methanobacteriota</taxon>
        <taxon>Stenosarchaea group</taxon>
        <taxon>Halobacteria</taxon>
        <taxon>Halobacteriales</taxon>
        <taxon>Natronomonadaceae</taxon>
        <taxon>Halosegnis</taxon>
    </lineage>
</organism>
<gene>
    <name evidence="2" type="ORF">ACFQJ4_13210</name>
</gene>
<name>A0ABD5ZSI9_9EURY</name>
<reference evidence="2 3" key="1">
    <citation type="journal article" date="2019" name="Int. J. Syst. Evol. Microbiol.">
        <title>The Global Catalogue of Microorganisms (GCM) 10K type strain sequencing project: providing services to taxonomists for standard genome sequencing and annotation.</title>
        <authorList>
            <consortium name="The Broad Institute Genomics Platform"/>
            <consortium name="The Broad Institute Genome Sequencing Center for Infectious Disease"/>
            <person name="Wu L."/>
            <person name="Ma J."/>
        </authorList>
    </citation>
    <scope>NUCLEOTIDE SEQUENCE [LARGE SCALE GENOMIC DNA]</scope>
    <source>
        <strain evidence="2 3">DT85</strain>
    </source>
</reference>
<dbReference type="EMBL" id="JBHTAP010000001">
    <property type="protein sequence ID" value="MFC7236276.1"/>
    <property type="molecule type" value="Genomic_DNA"/>
</dbReference>
<dbReference type="AlphaFoldDB" id="A0ABD5ZSI9"/>
<proteinExistence type="predicted"/>
<protein>
    <recommendedName>
        <fullName evidence="4">Transcription factor zinc-finger domain-containing protein</fullName>
    </recommendedName>
</protein>
<dbReference type="GeneID" id="79267988"/>
<evidence type="ECO:0000313" key="2">
    <source>
        <dbReference type="EMBL" id="MFC7236276.1"/>
    </source>
</evidence>
<keyword evidence="3" id="KW-1185">Reference proteome</keyword>
<evidence type="ECO:0000313" key="3">
    <source>
        <dbReference type="Proteomes" id="UP001596398"/>
    </source>
</evidence>
<sequence>MDCPRCGAPLVAYSFREKRALGCEDCGYVGVEVDHHAERRPEESWADALERFARARDGTATDGEAEPAIVPVED</sequence>
<dbReference type="Proteomes" id="UP001596398">
    <property type="component" value="Unassembled WGS sequence"/>
</dbReference>
<evidence type="ECO:0000256" key="1">
    <source>
        <dbReference type="SAM" id="MobiDB-lite"/>
    </source>
</evidence>
<comment type="caution">
    <text evidence="2">The sequence shown here is derived from an EMBL/GenBank/DDBJ whole genome shotgun (WGS) entry which is preliminary data.</text>
</comment>
<accession>A0ABD5ZSI9</accession>
<dbReference type="RefSeq" id="WP_276234434.1">
    <property type="nucleotide sequence ID" value="NZ_CP119802.1"/>
</dbReference>